<dbReference type="Gene3D" id="3.40.640.10">
    <property type="entry name" value="Type I PLP-dependent aspartate aminotransferase-like (Major domain)"/>
    <property type="match status" value="1"/>
</dbReference>
<dbReference type="InterPro" id="IPR000192">
    <property type="entry name" value="Aminotrans_V_dom"/>
</dbReference>
<evidence type="ECO:0000313" key="3">
    <source>
        <dbReference type="EMBL" id="CBX99212.1"/>
    </source>
</evidence>
<dbReference type="OMA" id="WEWDRIF"/>
<evidence type="ECO:0000256" key="1">
    <source>
        <dbReference type="SAM" id="MobiDB-lite"/>
    </source>
</evidence>
<dbReference type="eggNOG" id="KOG2142">
    <property type="taxonomic scope" value="Eukaryota"/>
</dbReference>
<feature type="region of interest" description="Disordered" evidence="1">
    <location>
        <begin position="549"/>
        <end position="568"/>
    </location>
</feature>
<feature type="compositionally biased region" description="Polar residues" evidence="1">
    <location>
        <begin position="554"/>
        <end position="564"/>
    </location>
</feature>
<dbReference type="GO" id="GO:0008265">
    <property type="term" value="F:molybdenum cofactor sulfurtransferase activity"/>
    <property type="evidence" value="ECO:0007669"/>
    <property type="project" value="TreeGrafter"/>
</dbReference>
<dbReference type="InParanoid" id="E5A6G7"/>
<protein>
    <recommendedName>
        <fullName evidence="2">Aminotransferase class V domain-containing protein</fullName>
    </recommendedName>
</protein>
<dbReference type="SUPFAM" id="SSF53383">
    <property type="entry name" value="PLP-dependent transferases"/>
    <property type="match status" value="1"/>
</dbReference>
<dbReference type="HOGENOM" id="CLU_010913_2_0_1"/>
<dbReference type="InterPro" id="IPR015422">
    <property type="entry name" value="PyrdxlP-dep_Trfase_small"/>
</dbReference>
<sequence>MSQDSTAWSFFIDRPIVQICLRSDAHVISGHIKYDVIFSLASIFRRDICLVVSSHAIITQSNPVDFIIRGKLVLIQGQLRHGRNFAMKRIMFAWFKMRRNEYPMLKDITYLDHGGTTLAPKSLLDMFSSEMQATLLANPHSDSQNPSTSALIVEETRLEVLKMFSADPAHFDVVFTANATASIKLVAECFSGNKAGFDYYYHLNSHTSLVGVRELATHSHCLASHETDEWLDARANNIRDTHQERPRLFAYPAQSNMNGERLPLDWPGRLRFSGHHPHTYTLLDAAALVSTTPLDLSDHVHAPDFVAMSFYKIFGFPDLGALIVRKASGHLFDHRRYFGGGTTEMITCVDEPWVARKQSSLHARLEDGTIAIRNILALHCAIKMHPKLFGSLRETSQHAFWLARCLYQRLEVLRHANGTPICHIYKSHTSSYDDSRTQGATLAFNVRRSDGSWIGCWHVGKALRGDNIHVRTGSLCNPAGAAMALGVDAEWLRRAFEEGFRCNTDVDVLKGVPIGMVRVTFGAMSTLGDVDVLTRSLKRHFMDHTTITMAGPGDSQSYQSTKESSIPEDITERRPCDNLDTQKLPIKPLNEHVRKFQVTGLSGMACVRRALGSSQTEKIQTLYSTTSA</sequence>
<proteinExistence type="predicted"/>
<dbReference type="AlphaFoldDB" id="E5A6G7"/>
<feature type="domain" description="Aminotransferase class V" evidence="2">
    <location>
        <begin position="109"/>
        <end position="533"/>
    </location>
</feature>
<dbReference type="InterPro" id="IPR015421">
    <property type="entry name" value="PyrdxlP-dep_Trfase_major"/>
</dbReference>
<dbReference type="PANTHER" id="PTHR14237">
    <property type="entry name" value="MOLYBDOPTERIN COFACTOR SULFURASE MOSC"/>
    <property type="match status" value="1"/>
</dbReference>
<dbReference type="Proteomes" id="UP000002668">
    <property type="component" value="Genome"/>
</dbReference>
<dbReference type="Gene3D" id="3.90.1150.10">
    <property type="entry name" value="Aspartate Aminotransferase, domain 1"/>
    <property type="match status" value="1"/>
</dbReference>
<accession>E5A6G7</accession>
<organism evidence="3 4">
    <name type="scientific">Leptosphaeria maculans (strain JN3 / isolate v23.1.3 / race Av1-4-5-6-7-8)</name>
    <name type="common">Blackleg fungus</name>
    <name type="synonym">Phoma lingam</name>
    <dbReference type="NCBI Taxonomy" id="985895"/>
    <lineage>
        <taxon>Eukaryota</taxon>
        <taxon>Fungi</taxon>
        <taxon>Dikarya</taxon>
        <taxon>Ascomycota</taxon>
        <taxon>Pezizomycotina</taxon>
        <taxon>Dothideomycetes</taxon>
        <taxon>Pleosporomycetidae</taxon>
        <taxon>Pleosporales</taxon>
        <taxon>Pleosporineae</taxon>
        <taxon>Leptosphaeriaceae</taxon>
        <taxon>Plenodomus</taxon>
        <taxon>Plenodomus lingam/Leptosphaeria maculans species complex</taxon>
    </lineage>
</organism>
<dbReference type="GO" id="GO:0043545">
    <property type="term" value="P:molybdopterin cofactor metabolic process"/>
    <property type="evidence" value="ECO:0007669"/>
    <property type="project" value="TreeGrafter"/>
</dbReference>
<name>E5A6G7_LEPMJ</name>
<reference evidence="4" key="1">
    <citation type="journal article" date="2011" name="Nat. Commun.">
        <title>Effector diversification within compartments of the Leptosphaeria maculans genome affected by Repeat-Induced Point mutations.</title>
        <authorList>
            <person name="Rouxel T."/>
            <person name="Grandaubert J."/>
            <person name="Hane J.K."/>
            <person name="Hoede C."/>
            <person name="van de Wouw A.P."/>
            <person name="Couloux A."/>
            <person name="Dominguez V."/>
            <person name="Anthouard V."/>
            <person name="Bally P."/>
            <person name="Bourras S."/>
            <person name="Cozijnsen A.J."/>
            <person name="Ciuffetti L.M."/>
            <person name="Degrave A."/>
            <person name="Dilmaghani A."/>
            <person name="Duret L."/>
            <person name="Fudal I."/>
            <person name="Goodwin S.B."/>
            <person name="Gout L."/>
            <person name="Glaser N."/>
            <person name="Linglin J."/>
            <person name="Kema G.H.J."/>
            <person name="Lapalu N."/>
            <person name="Lawrence C.B."/>
            <person name="May K."/>
            <person name="Meyer M."/>
            <person name="Ollivier B."/>
            <person name="Poulain J."/>
            <person name="Schoch C.L."/>
            <person name="Simon A."/>
            <person name="Spatafora J.W."/>
            <person name="Stachowiak A."/>
            <person name="Turgeon B.G."/>
            <person name="Tyler B.M."/>
            <person name="Vincent D."/>
            <person name="Weissenbach J."/>
            <person name="Amselem J."/>
            <person name="Quesneville H."/>
            <person name="Oliver R.P."/>
            <person name="Wincker P."/>
            <person name="Balesdent M.-H."/>
            <person name="Howlett B.J."/>
        </authorList>
    </citation>
    <scope>NUCLEOTIDE SEQUENCE [LARGE SCALE GENOMIC DNA]</scope>
    <source>
        <strain evidence="4">JN3 / isolate v23.1.3 / race Av1-4-5-6-7-8</strain>
    </source>
</reference>
<dbReference type="Pfam" id="PF00266">
    <property type="entry name" value="Aminotran_5"/>
    <property type="match status" value="1"/>
</dbReference>
<dbReference type="GeneID" id="13289006"/>
<dbReference type="VEuPathDB" id="FungiDB:LEMA_P084510.1"/>
<dbReference type="PANTHER" id="PTHR14237:SF80">
    <property type="entry name" value="MOLYBDENUM COFACTOR SULFURASE"/>
    <property type="match status" value="1"/>
</dbReference>
<dbReference type="STRING" id="985895.E5A6G7"/>
<dbReference type="InterPro" id="IPR015424">
    <property type="entry name" value="PyrdxlP-dep_Trfase"/>
</dbReference>
<evidence type="ECO:0000313" key="4">
    <source>
        <dbReference type="Proteomes" id="UP000002668"/>
    </source>
</evidence>
<keyword evidence="4" id="KW-1185">Reference proteome</keyword>
<dbReference type="OrthoDB" id="10264306at2759"/>
<gene>
    <name evidence="3" type="ORF">LEMA_P084510.1</name>
</gene>
<evidence type="ECO:0000259" key="2">
    <source>
        <dbReference type="Pfam" id="PF00266"/>
    </source>
</evidence>
<dbReference type="EMBL" id="FP929135">
    <property type="protein sequence ID" value="CBX99212.1"/>
    <property type="molecule type" value="Genomic_DNA"/>
</dbReference>